<organism evidence="2 3">
    <name type="scientific">Puccinia graminis f. sp. tritici</name>
    <dbReference type="NCBI Taxonomy" id="56615"/>
    <lineage>
        <taxon>Eukaryota</taxon>
        <taxon>Fungi</taxon>
        <taxon>Dikarya</taxon>
        <taxon>Basidiomycota</taxon>
        <taxon>Pucciniomycotina</taxon>
        <taxon>Pucciniomycetes</taxon>
        <taxon>Pucciniales</taxon>
        <taxon>Pucciniaceae</taxon>
        <taxon>Puccinia</taxon>
    </lineage>
</organism>
<accession>A0A5B0M6A6</accession>
<evidence type="ECO:0000313" key="3">
    <source>
        <dbReference type="Proteomes" id="UP000325313"/>
    </source>
</evidence>
<dbReference type="Proteomes" id="UP000325313">
    <property type="component" value="Unassembled WGS sequence"/>
</dbReference>
<gene>
    <name evidence="2" type="ORF">PGTUg99_017530</name>
</gene>
<name>A0A5B0M6A6_PUCGR</name>
<evidence type="ECO:0000313" key="2">
    <source>
        <dbReference type="EMBL" id="KAA1072687.1"/>
    </source>
</evidence>
<evidence type="ECO:0000256" key="1">
    <source>
        <dbReference type="SAM" id="Phobius"/>
    </source>
</evidence>
<proteinExistence type="predicted"/>
<sequence length="95" mass="10954">MEIGTDRGGDGLSGRYPRYHQADSFILANIQAALFRSFFSPLSWFIGLCLRSLWLPRLDKRRYHATLVIQRLSGRVYKPMQTPVRATVIRIRLGC</sequence>
<keyword evidence="1" id="KW-0472">Membrane</keyword>
<keyword evidence="1" id="KW-1133">Transmembrane helix</keyword>
<feature type="transmembrane region" description="Helical" evidence="1">
    <location>
        <begin position="33"/>
        <end position="54"/>
    </location>
</feature>
<protein>
    <submittedName>
        <fullName evidence="2">Uncharacterized protein</fullName>
    </submittedName>
</protein>
<comment type="caution">
    <text evidence="2">The sequence shown here is derived from an EMBL/GenBank/DDBJ whole genome shotgun (WGS) entry which is preliminary data.</text>
</comment>
<dbReference type="AlphaFoldDB" id="A0A5B0M6A6"/>
<keyword evidence="1" id="KW-0812">Transmembrane</keyword>
<dbReference type="EMBL" id="VDEP01000477">
    <property type="protein sequence ID" value="KAA1072687.1"/>
    <property type="molecule type" value="Genomic_DNA"/>
</dbReference>
<reference evidence="2 3" key="1">
    <citation type="submission" date="2019-05" db="EMBL/GenBank/DDBJ databases">
        <title>Emergence of the Ug99 lineage of the wheat stem rust pathogen through somatic hybridization.</title>
        <authorList>
            <person name="Li F."/>
            <person name="Upadhyaya N.M."/>
            <person name="Sperschneider J."/>
            <person name="Matny O."/>
            <person name="Nguyen-Phuc H."/>
            <person name="Mago R."/>
            <person name="Raley C."/>
            <person name="Miller M.E."/>
            <person name="Silverstein K.A.T."/>
            <person name="Henningsen E."/>
            <person name="Hirsch C.D."/>
            <person name="Visser B."/>
            <person name="Pretorius Z.A."/>
            <person name="Steffenson B.J."/>
            <person name="Schwessinger B."/>
            <person name="Dodds P.N."/>
            <person name="Figueroa M."/>
        </authorList>
    </citation>
    <scope>NUCLEOTIDE SEQUENCE [LARGE SCALE GENOMIC DNA]</scope>
    <source>
        <strain evidence="2 3">Ug99</strain>
    </source>
</reference>